<proteinExistence type="predicted"/>
<organism evidence="1 2">
    <name type="scientific">Ligilactobacillus salivarius</name>
    <dbReference type="NCBI Taxonomy" id="1624"/>
    <lineage>
        <taxon>Bacteria</taxon>
        <taxon>Bacillati</taxon>
        <taxon>Bacillota</taxon>
        <taxon>Bacilli</taxon>
        <taxon>Lactobacillales</taxon>
        <taxon>Lactobacillaceae</taxon>
        <taxon>Ligilactobacillus</taxon>
    </lineage>
</organism>
<reference evidence="1" key="1">
    <citation type="submission" date="2023-07" db="EMBL/GenBank/DDBJ databases">
        <title>Complete genome sequence of Ligilactobacillus salivarius SRCM217594 isolated from Gallus gallus domesticus feces.</title>
        <authorList>
            <person name="Yang H.-G."/>
            <person name="Ryu M.-S."/>
            <person name="Ha G.-S."/>
            <person name="Yang H.-J."/>
            <person name="Jeong D.-Y."/>
        </authorList>
    </citation>
    <scope>NUCLEOTIDE SEQUENCE</scope>
    <source>
        <strain evidence="1">SRCM217594</strain>
    </source>
</reference>
<dbReference type="EMBL" id="JAUIQT010000001">
    <property type="protein sequence ID" value="MDN4834019.1"/>
    <property type="molecule type" value="Genomic_DNA"/>
</dbReference>
<dbReference type="AlphaFoldDB" id="A0AAW7N7D8"/>
<protein>
    <submittedName>
        <fullName evidence="1">Uncharacterized protein</fullName>
    </submittedName>
</protein>
<comment type="caution">
    <text evidence="1">The sequence shown here is derived from an EMBL/GenBank/DDBJ whole genome shotgun (WGS) entry which is preliminary data.</text>
</comment>
<dbReference type="Proteomes" id="UP001174888">
    <property type="component" value="Unassembled WGS sequence"/>
</dbReference>
<name>A0AAW7N7D8_9LACO</name>
<gene>
    <name evidence="1" type="ORF">QYC35_07380</name>
</gene>
<accession>A0AAW7N7D8</accession>
<evidence type="ECO:0000313" key="1">
    <source>
        <dbReference type="EMBL" id="MDN4834019.1"/>
    </source>
</evidence>
<dbReference type="RefSeq" id="WP_301207390.1">
    <property type="nucleotide sequence ID" value="NZ_JAUIQT010000001.1"/>
</dbReference>
<evidence type="ECO:0000313" key="2">
    <source>
        <dbReference type="Proteomes" id="UP001174888"/>
    </source>
</evidence>
<sequence length="109" mass="12831">MTKLNEKAFNKICKEIDKLAISRRRKAMGISKGIFNMSPDEELSVTVFFKDAEPKYFYQVSTVEINDEWLKVYYFNELEKLKSIANFRIDNPNFIGYIATAPEFDEVER</sequence>